<protein>
    <recommendedName>
        <fullName evidence="4">PHR domain-containing protein</fullName>
    </recommendedName>
</protein>
<dbReference type="Pfam" id="PF13540">
    <property type="entry name" value="RCC1_2"/>
    <property type="match status" value="1"/>
</dbReference>
<dbReference type="GO" id="GO:0005886">
    <property type="term" value="C:plasma membrane"/>
    <property type="evidence" value="ECO:0007669"/>
    <property type="project" value="TreeGrafter"/>
</dbReference>
<dbReference type="PANTHER" id="PTHR45943">
    <property type="entry name" value="E3 UBIQUITIN-PROTEIN LIGASE MYCBP2"/>
    <property type="match status" value="1"/>
</dbReference>
<dbReference type="SUPFAM" id="SSF50985">
    <property type="entry name" value="RCC1/BLIP-II"/>
    <property type="match status" value="1"/>
</dbReference>
<comment type="caution">
    <text evidence="5">The sequence shown here is derived from an EMBL/GenBank/DDBJ whole genome shotgun (WGS) entry which is preliminary data.</text>
</comment>
<proteinExistence type="predicted"/>
<keyword evidence="1" id="KW-0833">Ubl conjugation pathway</keyword>
<dbReference type="Proteomes" id="UP000494165">
    <property type="component" value="Unassembled WGS sequence"/>
</dbReference>
<organism evidence="5 6">
    <name type="scientific">Cloeon dipterum</name>
    <dbReference type="NCBI Taxonomy" id="197152"/>
    <lineage>
        <taxon>Eukaryota</taxon>
        <taxon>Metazoa</taxon>
        <taxon>Ecdysozoa</taxon>
        <taxon>Arthropoda</taxon>
        <taxon>Hexapoda</taxon>
        <taxon>Insecta</taxon>
        <taxon>Pterygota</taxon>
        <taxon>Palaeoptera</taxon>
        <taxon>Ephemeroptera</taxon>
        <taxon>Pisciforma</taxon>
        <taxon>Baetidae</taxon>
        <taxon>Cloeon</taxon>
    </lineage>
</organism>
<feature type="domain" description="PHR" evidence="4">
    <location>
        <begin position="1733"/>
        <end position="1890"/>
    </location>
</feature>
<feature type="region of interest" description="Disordered" evidence="3">
    <location>
        <begin position="21"/>
        <end position="47"/>
    </location>
</feature>
<feature type="domain" description="PHR" evidence="4">
    <location>
        <begin position="1208"/>
        <end position="1358"/>
    </location>
</feature>
<dbReference type="GO" id="GO:0061630">
    <property type="term" value="F:ubiquitin protein ligase activity"/>
    <property type="evidence" value="ECO:0007669"/>
    <property type="project" value="TreeGrafter"/>
</dbReference>
<dbReference type="GO" id="GO:0007411">
    <property type="term" value="P:axon guidance"/>
    <property type="evidence" value="ECO:0007669"/>
    <property type="project" value="TreeGrafter"/>
</dbReference>
<evidence type="ECO:0000256" key="3">
    <source>
        <dbReference type="SAM" id="MobiDB-lite"/>
    </source>
</evidence>
<dbReference type="Gene3D" id="2.60.120.820">
    <property type="entry name" value="PHR domain"/>
    <property type="match status" value="2"/>
</dbReference>
<dbReference type="InterPro" id="IPR009091">
    <property type="entry name" value="RCC1/BLIP-II"/>
</dbReference>
<feature type="region of interest" description="Disordered" evidence="3">
    <location>
        <begin position="964"/>
        <end position="990"/>
    </location>
</feature>
<accession>A0A8S1DLF6</accession>
<reference evidence="5 6" key="1">
    <citation type="submission" date="2020-04" db="EMBL/GenBank/DDBJ databases">
        <authorList>
            <person name="Alioto T."/>
            <person name="Alioto T."/>
            <person name="Gomez Garrido J."/>
        </authorList>
    </citation>
    <scope>NUCLEOTIDE SEQUENCE [LARGE SCALE GENOMIC DNA]</scope>
</reference>
<feature type="compositionally biased region" description="Low complexity" evidence="3">
    <location>
        <begin position="978"/>
        <end position="990"/>
    </location>
</feature>
<dbReference type="InterPro" id="IPR038648">
    <property type="entry name" value="PHR_sf"/>
</dbReference>
<sequence>MLPEPELLGHFFHQIFQSAQNKRKTDWKKTTKGKPKEKRKKGDVASEVVVPAPPDVQLPGNPSSLAVFASVRLSVLERWRRQTSQILLSNLLGDDGGADSDDDLTDKDPESALRVPKLVGFGLCTVFELLRESRQLHPTLCTKALRALLDILQGQHPEGLKYEPSTVVDPLFDLLLDLATSHGPDASQEENTHLSAVACSCLLALVVARGDTGKLLSATSALLMSPKSLVVQSIDMPEILAALQRSVHNVLLGKQPRPDWISHGIPRTMLIDSLKLKLMLGCEYEAYTTGNHSLTSDGYFLYLFRHGSLYKLGSGYGGTTKGAVIMKKEDFSHYQQGWLGHANGKLYFKPIGVRLSSQKLYLIDSETLVLSKPLDLADYTAWGPGALFSDGESLFAISSSNDDGFAIRSLTGNAPMEMLALKLARKCMEAWGNVGGEDGGLLNTESSVLVKTNTEEDPVFIAAGKDFGLARTTSGKVLFSGKGSSLGLKQSGGVISSPSKWSKWSELPVTKSPKLNHLAVGHEGLHAVLVAEDGSVFFVGTARRGEDGDQAKARRQPKPVKPKKMVKVEGQFIVHAACNNGTTALVNRDGELLMFGKDTAHCDPSTGLVSGLKEQEVQKVALGKAHAVALTSKGYVYTFGINNKGQCGREFAVQVRETPAVVAMETAAEECEEDGEAEWDEEQAEGMCARGRHKWHHDKCMICTICRECTGYSISCLSSMRPDRNPGQACGCGAGDSGCAICGCCRICARESVDNSDVAILGPNGAGDLGGMVRLDVIFGGPGRHSARFQDHLQRRLDERKQRLQRGGKVYVGRKVSARNAAKLAASSSKGRQAKGEGQALAAGLVASLMAGEEAVGSDMERDASRVTSLAPARVIIPSDSPAVQIACGLHHTVVLLLSGEVYTFGSNACGQLGVGDMAPRGGPVLVQVPGIVTQVAAGSNHTVLITSDGEVFTVGSFQKGQLGRSAPDLEDGEGACSSSHRNGQSSRSNGVNDGIWYAVPAPIPRIGPQHGRRATWVGASGDITFVKVDESLINASSLTNSTVVANKTCIVILPTDCGTSSSFKSLVINKLDGNCSSFSSSQQMDFSKHAICLDPLYNVMWGLNCQTGELFCLNPIAANISPLPPLLTPELALPVISNCFVTRTQAALHLLGCIDTLTGTQDLTSHAISECINVTPGKCTTLVRSLTSAAAPPRSKVYSSEDFSAVNRFESYGGGWGYSGHSIEAIRFMSDTDLLVGGFGLFGGRGEYTGKIKLYDIGMDGGEQEIDGELLAETEELPYECAPRQKFAMLFDEPVAIQQYRWYVAWARIGGPSSDCGSSGQGTVSTEDQVVFCFKSSRRANNGTDVNGGQIPQILYKVVVPESQQPSCKLDLLEPVYQLSKSFSRSVSRECFHALLALLQWAWTTFKVGLLASQANIAELENLVFVCRACLRLLRMYTNEIYPNEPKRTPTESGQLASSVGDVRSLLRQILSDAVPRSKRSGKSLKKGPDDPYLTKMVNEILQEAHLTFVACFHAFYPTASLRWSALCHLLAEMDSSSHLDKLLSAVLAALCHPAVRLRSTFPVLGVLEHTTLPLPRETATGQSYSSDSSPETSSPVSTGSSSTTTANNTQAIAGPSQPVTPDNPHGVAVRGSPDAHHFPLLVEHMIYRGQMEEGLGTNSWQFKDVLEKLLDIVTVPISQALNRDKESYSSELTHHCCHLIARVIAELASQSSGSDEELEGACGRVMHTTPCRFMRCNNCRSWNTGNGSPDAVCFTVDRPGVAIIGVGVYGGGGIYEFELELLDDQNSGTSDPSHSQRWNSLEIARGTYGPDDCVSDVAEIKFDKPVVIREGVKYAVRLRNHGGRTNNGDGGLKSVRGPDGTTFTFSTCSLSFNGTTQTRGQIPHILYYSSPQDSENQQNSRAVAEMQARKCTLGLAGAVIKRSSALLAAARSIDSANLEILAGANIFTTLMPLVLANISPVATSDPRSAVQVLEMIQEILPHVSALNLSGSTAMARSNASLDSSGHQDLSNASAVNTTSTTSLHHAIVESEHPYKAAVVSNWKVVFPESVKWLTVEFDPQCGTAQPEDSLQLFIKPTGDCGTGEALGDDEDGVQNYWPVLTKFSGANNWPQMAIVLPGNEIFFSLETASDYVQDEKANNYGFRCLVVGYEWPHAPADGLRHLECELAFLGGMCAASLMKKDLQLPPASVEEVDEDVEAVEEVAQQVFQQNSTLLGKGFALASPPTIGQALQGVLPFR</sequence>
<dbReference type="PRINTS" id="PR00633">
    <property type="entry name" value="RCCNDNSATION"/>
</dbReference>
<dbReference type="EMBL" id="CADEPI010000235">
    <property type="protein sequence ID" value="CAB3381475.1"/>
    <property type="molecule type" value="Genomic_DNA"/>
</dbReference>
<feature type="repeat" description="RCC1" evidence="2">
    <location>
        <begin position="838"/>
        <end position="899"/>
    </location>
</feature>
<dbReference type="Pfam" id="PF08005">
    <property type="entry name" value="PHR"/>
    <property type="match status" value="2"/>
</dbReference>
<dbReference type="PANTHER" id="PTHR45943:SF1">
    <property type="entry name" value="E3 UBIQUITIN-PROTEIN LIGASE MYCBP2"/>
    <property type="match status" value="1"/>
</dbReference>
<gene>
    <name evidence="5" type="ORF">CLODIP_2_CD14999</name>
</gene>
<evidence type="ECO:0000313" key="5">
    <source>
        <dbReference type="EMBL" id="CAB3381475.1"/>
    </source>
</evidence>
<evidence type="ECO:0000256" key="2">
    <source>
        <dbReference type="PROSITE-ProRule" id="PRU00235"/>
    </source>
</evidence>
<dbReference type="InterPro" id="IPR000408">
    <property type="entry name" value="Reg_chr_condens"/>
</dbReference>
<dbReference type="PROSITE" id="PS00626">
    <property type="entry name" value="RCC1_2"/>
    <property type="match status" value="2"/>
</dbReference>
<feature type="compositionally biased region" description="Low complexity" evidence="3">
    <location>
        <begin position="1585"/>
        <end position="1607"/>
    </location>
</feature>
<keyword evidence="6" id="KW-1185">Reference proteome</keyword>
<feature type="compositionally biased region" description="Basic residues" evidence="3">
    <location>
        <begin position="30"/>
        <end position="41"/>
    </location>
</feature>
<evidence type="ECO:0000256" key="1">
    <source>
        <dbReference type="ARBA" id="ARBA00022786"/>
    </source>
</evidence>
<feature type="repeat" description="RCC1" evidence="2">
    <location>
        <begin position="900"/>
        <end position="949"/>
    </location>
</feature>
<dbReference type="OrthoDB" id="6050183at2759"/>
<feature type="region of interest" description="Disordered" evidence="3">
    <location>
        <begin position="1579"/>
        <end position="1634"/>
    </location>
</feature>
<dbReference type="PROSITE" id="PS50012">
    <property type="entry name" value="RCC1_3"/>
    <property type="match status" value="2"/>
</dbReference>
<dbReference type="GO" id="GO:0008582">
    <property type="term" value="P:regulation of synaptic assembly at neuromuscular junction"/>
    <property type="evidence" value="ECO:0007669"/>
    <property type="project" value="TreeGrafter"/>
</dbReference>
<dbReference type="InterPro" id="IPR012983">
    <property type="entry name" value="PHR"/>
</dbReference>
<dbReference type="Pfam" id="PF00415">
    <property type="entry name" value="RCC1"/>
    <property type="match status" value="1"/>
</dbReference>
<evidence type="ECO:0000259" key="4">
    <source>
        <dbReference type="Pfam" id="PF08005"/>
    </source>
</evidence>
<dbReference type="GO" id="GO:0005634">
    <property type="term" value="C:nucleus"/>
    <property type="evidence" value="ECO:0007669"/>
    <property type="project" value="TreeGrafter"/>
</dbReference>
<evidence type="ECO:0000313" key="6">
    <source>
        <dbReference type="Proteomes" id="UP000494165"/>
    </source>
</evidence>
<name>A0A8S1DLF6_9INSE</name>
<dbReference type="Gene3D" id="2.130.10.30">
    <property type="entry name" value="Regulator of chromosome condensation 1/beta-lactamase-inhibitor protein II"/>
    <property type="match status" value="2"/>
</dbReference>